<gene>
    <name evidence="3" type="ORF">SAHL_04855</name>
</gene>
<feature type="region of interest" description="Disordered" evidence="1">
    <location>
        <begin position="39"/>
        <end position="98"/>
    </location>
</feature>
<evidence type="ECO:0000313" key="3">
    <source>
        <dbReference type="EMBL" id="ROO32501.1"/>
    </source>
</evidence>
<organism evidence="3 4">
    <name type="scientific">Salinisphaera orenii YIM 95161</name>
    <dbReference type="NCBI Taxonomy" id="1051139"/>
    <lineage>
        <taxon>Bacteria</taxon>
        <taxon>Pseudomonadati</taxon>
        <taxon>Pseudomonadota</taxon>
        <taxon>Gammaproteobacteria</taxon>
        <taxon>Salinisphaerales</taxon>
        <taxon>Salinisphaeraceae</taxon>
        <taxon>Salinisphaera</taxon>
    </lineage>
</organism>
<proteinExistence type="predicted"/>
<keyword evidence="2" id="KW-0732">Signal</keyword>
<name>A0A423Q235_9GAMM</name>
<feature type="chain" id="PRO_5019569876" evidence="2">
    <location>
        <begin position="21"/>
        <end position="234"/>
    </location>
</feature>
<feature type="signal peptide" evidence="2">
    <location>
        <begin position="1"/>
        <end position="20"/>
    </location>
</feature>
<dbReference type="EMBL" id="AYKF01000066">
    <property type="protein sequence ID" value="ROO32501.1"/>
    <property type="molecule type" value="Genomic_DNA"/>
</dbReference>
<dbReference type="AlphaFoldDB" id="A0A423Q235"/>
<reference evidence="3 4" key="1">
    <citation type="submission" date="2013-10" db="EMBL/GenBank/DDBJ databases">
        <title>Salinisphaera halophila YIM 95161 Genome Sequencing.</title>
        <authorList>
            <person name="Lai Q."/>
            <person name="Li C."/>
            <person name="Shao Z."/>
        </authorList>
    </citation>
    <scope>NUCLEOTIDE SEQUENCE [LARGE SCALE GENOMIC DNA]</scope>
    <source>
        <strain evidence="3 4">YIM 95161</strain>
    </source>
</reference>
<evidence type="ECO:0000256" key="2">
    <source>
        <dbReference type="SAM" id="SignalP"/>
    </source>
</evidence>
<sequence>MAYIATAAAIAGVSAGAAGAFIWHDRPASSAHATNANLAAYPDSPAPAPAPSQHAAASDTGTTKTHSASAAPLRLDTSLGPADEAGSEPPAPARSTRDLAADMAAQSLRVPERGADGQFILPEELNLRVPDDVSTAELVTQGFRQDAANASEADLSSDPEVAFDLAAPDRPTPQVESYNLFNPEYGLRGFMKQGWISQNVGVQGGLGLNDDRRVETEEGFRDDIAVGMGVILAF</sequence>
<evidence type="ECO:0000313" key="4">
    <source>
        <dbReference type="Proteomes" id="UP000285123"/>
    </source>
</evidence>
<comment type="caution">
    <text evidence="3">The sequence shown here is derived from an EMBL/GenBank/DDBJ whole genome shotgun (WGS) entry which is preliminary data.</text>
</comment>
<dbReference type="Proteomes" id="UP000285123">
    <property type="component" value="Unassembled WGS sequence"/>
</dbReference>
<feature type="compositionally biased region" description="Polar residues" evidence="1">
    <location>
        <begin position="59"/>
        <end position="68"/>
    </location>
</feature>
<evidence type="ECO:0000256" key="1">
    <source>
        <dbReference type="SAM" id="MobiDB-lite"/>
    </source>
</evidence>
<accession>A0A423Q235</accession>
<protein>
    <submittedName>
        <fullName evidence="3">Uncharacterized protein</fullName>
    </submittedName>
</protein>